<evidence type="ECO:0000313" key="4">
    <source>
        <dbReference type="Proteomes" id="UP001143474"/>
    </source>
</evidence>
<evidence type="ECO:0000313" key="3">
    <source>
        <dbReference type="EMBL" id="GLK11180.1"/>
    </source>
</evidence>
<protein>
    <recommendedName>
        <fullName evidence="2">AB hydrolase-1 domain-containing protein</fullName>
    </recommendedName>
</protein>
<dbReference type="GO" id="GO:0003824">
    <property type="term" value="F:catalytic activity"/>
    <property type="evidence" value="ECO:0007669"/>
    <property type="project" value="UniProtKB-ARBA"/>
</dbReference>
<sequence>MRRIGVVDGGLPEHPADRRPAGHLVGRFADRRTVITPNYAGSGGTPLPTGELTLDLLADQVAATFGGPADLVGFSLGAVVAAAVAARHPGRVSREVRGRGSAGLLLDAHMLRMAKFMDLAGLKGRN</sequence>
<accession>A0A9W6I587</accession>
<dbReference type="Pfam" id="PF12697">
    <property type="entry name" value="Abhydrolase_6"/>
    <property type="match status" value="1"/>
</dbReference>
<dbReference type="EMBL" id="BSEV01000010">
    <property type="protein sequence ID" value="GLK11180.1"/>
    <property type="molecule type" value="Genomic_DNA"/>
</dbReference>
<reference evidence="3" key="1">
    <citation type="journal article" date="2014" name="Int. J. Syst. Evol. Microbiol.">
        <title>Complete genome sequence of Corynebacterium casei LMG S-19264T (=DSM 44701T), isolated from a smear-ripened cheese.</title>
        <authorList>
            <consortium name="US DOE Joint Genome Institute (JGI-PGF)"/>
            <person name="Walter F."/>
            <person name="Albersmeier A."/>
            <person name="Kalinowski J."/>
            <person name="Ruckert C."/>
        </authorList>
    </citation>
    <scope>NUCLEOTIDE SEQUENCE</scope>
    <source>
        <strain evidence="3">VKM Ac-2007</strain>
    </source>
</reference>
<reference evidence="3" key="2">
    <citation type="submission" date="2023-01" db="EMBL/GenBank/DDBJ databases">
        <authorList>
            <person name="Sun Q."/>
            <person name="Evtushenko L."/>
        </authorList>
    </citation>
    <scope>NUCLEOTIDE SEQUENCE</scope>
    <source>
        <strain evidence="3">VKM Ac-2007</strain>
    </source>
</reference>
<dbReference type="AlphaFoldDB" id="A0A9W6I587"/>
<name>A0A9W6I587_9ACTN</name>
<keyword evidence="4" id="KW-1185">Reference proteome</keyword>
<dbReference type="Proteomes" id="UP001143474">
    <property type="component" value="Unassembled WGS sequence"/>
</dbReference>
<dbReference type="Gene3D" id="3.40.50.1820">
    <property type="entry name" value="alpha/beta hydrolase"/>
    <property type="match status" value="1"/>
</dbReference>
<dbReference type="InterPro" id="IPR029058">
    <property type="entry name" value="AB_hydrolase_fold"/>
</dbReference>
<organism evidence="3 4">
    <name type="scientific">Streptosporangium carneum</name>
    <dbReference type="NCBI Taxonomy" id="47481"/>
    <lineage>
        <taxon>Bacteria</taxon>
        <taxon>Bacillati</taxon>
        <taxon>Actinomycetota</taxon>
        <taxon>Actinomycetes</taxon>
        <taxon>Streptosporangiales</taxon>
        <taxon>Streptosporangiaceae</taxon>
        <taxon>Streptosporangium</taxon>
    </lineage>
</organism>
<proteinExistence type="predicted"/>
<dbReference type="SUPFAM" id="SSF53474">
    <property type="entry name" value="alpha/beta-Hydrolases"/>
    <property type="match status" value="1"/>
</dbReference>
<evidence type="ECO:0000256" key="1">
    <source>
        <dbReference type="SAM" id="MobiDB-lite"/>
    </source>
</evidence>
<dbReference type="InterPro" id="IPR000073">
    <property type="entry name" value="AB_hydrolase_1"/>
</dbReference>
<feature type="region of interest" description="Disordered" evidence="1">
    <location>
        <begin position="1"/>
        <end position="22"/>
    </location>
</feature>
<gene>
    <name evidence="3" type="ORF">GCM10017600_45860</name>
</gene>
<evidence type="ECO:0000259" key="2">
    <source>
        <dbReference type="Pfam" id="PF12697"/>
    </source>
</evidence>
<feature type="domain" description="AB hydrolase-1" evidence="2">
    <location>
        <begin position="23"/>
        <end position="110"/>
    </location>
</feature>
<comment type="caution">
    <text evidence="3">The sequence shown here is derived from an EMBL/GenBank/DDBJ whole genome shotgun (WGS) entry which is preliminary data.</text>
</comment>